<dbReference type="CDD" id="cd14657">
    <property type="entry name" value="Imelysin_IrpA-like"/>
    <property type="match status" value="1"/>
</dbReference>
<dbReference type="AlphaFoldDB" id="A0AAX4HNM3"/>
<evidence type="ECO:0000259" key="4">
    <source>
        <dbReference type="Pfam" id="PF09375"/>
    </source>
</evidence>
<dbReference type="Pfam" id="PF09375">
    <property type="entry name" value="Peptidase_M75"/>
    <property type="match status" value="1"/>
</dbReference>
<evidence type="ECO:0000313" key="5">
    <source>
        <dbReference type="EMBL" id="WPU64728.1"/>
    </source>
</evidence>
<evidence type="ECO:0000256" key="2">
    <source>
        <dbReference type="ARBA" id="ARBA00022729"/>
    </source>
</evidence>
<accession>A0AAX4HNM3</accession>
<sequence length="364" mass="40883">MISSKNLVLSLSLVLSAPSFAQTTLKESIQSYSEHVHSSYAETLRRGVLLQKALYAFTETPSLMTQTVAKETWKYAREAYGQTEVFRFYNGPIDRDGGPEGLLNSWPLDEAYIDYVKGAPNAGIINNTSEFPEITKELLESLNELDGEKNISTGYHAIEFLLWGQDFYTDGPGQRSYTDYVDAPNAARRAVYLNTIADMLVDHLASLEEEWRVGEENFRKDFESQKDTVALKNLLSGVIFMAGDELSGERMYVAYDTQGQEDEHSCFSDMTHMDIQWNYWGIENVIKATNLLNQPEVKGSAIALRIEERMTSLHSLLATIPVPFDQAIANDEGRAIILNSVEELEALARDLATVSKMLKAPVDY</sequence>
<evidence type="ECO:0000256" key="1">
    <source>
        <dbReference type="ARBA" id="ARBA00004196"/>
    </source>
</evidence>
<feature type="domain" description="Imelysin-like" evidence="4">
    <location>
        <begin position="37"/>
        <end position="349"/>
    </location>
</feature>
<dbReference type="EMBL" id="CP139487">
    <property type="protein sequence ID" value="WPU64728.1"/>
    <property type="molecule type" value="Genomic_DNA"/>
</dbReference>
<dbReference type="RefSeq" id="WP_321394060.1">
    <property type="nucleotide sequence ID" value="NZ_CP139487.1"/>
</dbReference>
<dbReference type="InterPro" id="IPR038352">
    <property type="entry name" value="Imelysin_sf"/>
</dbReference>
<keyword evidence="6" id="KW-1185">Reference proteome</keyword>
<reference evidence="5 6" key="1">
    <citation type="submission" date="2023-11" db="EMBL/GenBank/DDBJ databases">
        <title>Peredibacter starrii A3.12.</title>
        <authorList>
            <person name="Mitchell R.J."/>
        </authorList>
    </citation>
    <scope>NUCLEOTIDE SEQUENCE [LARGE SCALE GENOMIC DNA]</scope>
    <source>
        <strain evidence="5 6">A3.12</strain>
    </source>
</reference>
<keyword evidence="2 3" id="KW-0732">Signal</keyword>
<comment type="subcellular location">
    <subcellularLocation>
        <location evidence="1">Cell envelope</location>
    </subcellularLocation>
</comment>
<protein>
    <submittedName>
        <fullName evidence="5">Imelysin family protein</fullName>
    </submittedName>
</protein>
<feature type="chain" id="PRO_5043735640" evidence="3">
    <location>
        <begin position="22"/>
        <end position="364"/>
    </location>
</feature>
<dbReference type="InterPro" id="IPR018976">
    <property type="entry name" value="Imelysin-like"/>
</dbReference>
<dbReference type="Proteomes" id="UP001324634">
    <property type="component" value="Chromosome"/>
</dbReference>
<dbReference type="Gene3D" id="1.20.1420.20">
    <property type="entry name" value="M75 peptidase, HXXE motif"/>
    <property type="match status" value="1"/>
</dbReference>
<dbReference type="KEGG" id="psti:SOO65_18710"/>
<dbReference type="GO" id="GO:0030313">
    <property type="term" value="C:cell envelope"/>
    <property type="evidence" value="ECO:0007669"/>
    <property type="project" value="UniProtKB-SubCell"/>
</dbReference>
<proteinExistence type="predicted"/>
<feature type="signal peptide" evidence="3">
    <location>
        <begin position="1"/>
        <end position="21"/>
    </location>
</feature>
<organism evidence="5 6">
    <name type="scientific">Peredibacter starrii</name>
    <dbReference type="NCBI Taxonomy" id="28202"/>
    <lineage>
        <taxon>Bacteria</taxon>
        <taxon>Pseudomonadati</taxon>
        <taxon>Bdellovibrionota</taxon>
        <taxon>Bacteriovoracia</taxon>
        <taxon>Bacteriovoracales</taxon>
        <taxon>Bacteriovoracaceae</taxon>
        <taxon>Peredibacter</taxon>
    </lineage>
</organism>
<evidence type="ECO:0000256" key="3">
    <source>
        <dbReference type="SAM" id="SignalP"/>
    </source>
</evidence>
<name>A0AAX4HNM3_9BACT</name>
<gene>
    <name evidence="5" type="ORF">SOO65_18710</name>
</gene>
<evidence type="ECO:0000313" key="6">
    <source>
        <dbReference type="Proteomes" id="UP001324634"/>
    </source>
</evidence>